<organism evidence="1 2">
    <name type="scientific">Rhizophagus clarus</name>
    <dbReference type="NCBI Taxonomy" id="94130"/>
    <lineage>
        <taxon>Eukaryota</taxon>
        <taxon>Fungi</taxon>
        <taxon>Fungi incertae sedis</taxon>
        <taxon>Mucoromycota</taxon>
        <taxon>Glomeromycotina</taxon>
        <taxon>Glomeromycetes</taxon>
        <taxon>Glomerales</taxon>
        <taxon>Glomeraceae</taxon>
        <taxon>Rhizophagus</taxon>
    </lineage>
</organism>
<evidence type="ECO:0000313" key="1">
    <source>
        <dbReference type="EMBL" id="GES82905.1"/>
    </source>
</evidence>
<reference evidence="1" key="1">
    <citation type="submission" date="2019-10" db="EMBL/GenBank/DDBJ databases">
        <title>Conservation and host-specific expression of non-tandemly repeated heterogenous ribosome RNA gene in arbuscular mycorrhizal fungi.</title>
        <authorList>
            <person name="Maeda T."/>
            <person name="Kobayashi Y."/>
            <person name="Nakagawa T."/>
            <person name="Ezawa T."/>
            <person name="Yamaguchi K."/>
            <person name="Bino T."/>
            <person name="Nishimoto Y."/>
            <person name="Shigenobu S."/>
            <person name="Kawaguchi M."/>
        </authorList>
    </citation>
    <scope>NUCLEOTIDE SEQUENCE</scope>
    <source>
        <strain evidence="1">HR1</strain>
    </source>
</reference>
<protein>
    <submittedName>
        <fullName evidence="1">Ribonuclease H-like domain-containing protein</fullName>
    </submittedName>
</protein>
<name>A0A8H3LC22_9GLOM</name>
<dbReference type="SUPFAM" id="SSF53098">
    <property type="entry name" value="Ribonuclease H-like"/>
    <property type="match status" value="1"/>
</dbReference>
<proteinExistence type="predicted"/>
<dbReference type="OrthoDB" id="2414383at2759"/>
<sequence>MLGLQFDQDSKKDYKILQSIMLSSNKWDLLRDLKPILRPFAEATDLLGGSNYYTFSIINPILTQIKKQFAPPASHNVNHDYDEEIAFDDIIDNDDQQFTANSRKLKLKNPINTRGMLNKIKSALYISINHYWKNLIKPDVLLTSLLDPRMKDLSFVSSEKRNEIKNLLHEKYNKMHTNPTSQLIQPIRSQAKKKKNALLASLRKPSTRSCDEVDEYFQLEEIDLESNPFT</sequence>
<comment type="caution">
    <text evidence="1">The sequence shown here is derived from an EMBL/GenBank/DDBJ whole genome shotgun (WGS) entry which is preliminary data.</text>
</comment>
<dbReference type="Proteomes" id="UP000615446">
    <property type="component" value="Unassembled WGS sequence"/>
</dbReference>
<dbReference type="EMBL" id="BLAL01000065">
    <property type="protein sequence ID" value="GES82905.1"/>
    <property type="molecule type" value="Genomic_DNA"/>
</dbReference>
<evidence type="ECO:0000313" key="2">
    <source>
        <dbReference type="Proteomes" id="UP000615446"/>
    </source>
</evidence>
<gene>
    <name evidence="1" type="ORF">RCL2_001008400</name>
</gene>
<dbReference type="AlphaFoldDB" id="A0A8H3LC22"/>
<dbReference type="InterPro" id="IPR012337">
    <property type="entry name" value="RNaseH-like_sf"/>
</dbReference>
<accession>A0A8H3LC22</accession>